<keyword evidence="2" id="KW-1185">Reference proteome</keyword>
<proteinExistence type="predicted"/>
<organism evidence="1 2">
    <name type="scientific">Bacteroides finegoldii</name>
    <dbReference type="NCBI Taxonomy" id="338188"/>
    <lineage>
        <taxon>Bacteria</taxon>
        <taxon>Pseudomonadati</taxon>
        <taxon>Bacteroidota</taxon>
        <taxon>Bacteroidia</taxon>
        <taxon>Bacteroidales</taxon>
        <taxon>Bacteroidaceae</taxon>
        <taxon>Bacteroides</taxon>
    </lineage>
</organism>
<protein>
    <submittedName>
        <fullName evidence="1">Uncharacterized protein</fullName>
    </submittedName>
</protein>
<comment type="caution">
    <text evidence="1">The sequence shown here is derived from an EMBL/GenBank/DDBJ whole genome shotgun (WGS) entry which is preliminary data.</text>
</comment>
<evidence type="ECO:0000313" key="2">
    <source>
        <dbReference type="Proteomes" id="UP000440198"/>
    </source>
</evidence>
<dbReference type="EMBL" id="VWAG01000112">
    <property type="protein sequence ID" value="KAA5250020.1"/>
    <property type="molecule type" value="Genomic_DNA"/>
</dbReference>
<dbReference type="Proteomes" id="UP000440198">
    <property type="component" value="Unassembled WGS sequence"/>
</dbReference>
<reference evidence="1 2" key="1">
    <citation type="journal article" date="2019" name="Nat. Med.">
        <title>A library of human gut bacterial isolates paired with longitudinal multiomics data enables mechanistic microbiome research.</title>
        <authorList>
            <person name="Poyet M."/>
            <person name="Groussin M."/>
            <person name="Gibbons S.M."/>
            <person name="Avila-Pacheco J."/>
            <person name="Jiang X."/>
            <person name="Kearney S.M."/>
            <person name="Perrotta A.R."/>
            <person name="Berdy B."/>
            <person name="Zhao S."/>
            <person name="Lieberman T.D."/>
            <person name="Swanson P.K."/>
            <person name="Smith M."/>
            <person name="Roesemann S."/>
            <person name="Alexander J.E."/>
            <person name="Rich S.A."/>
            <person name="Livny J."/>
            <person name="Vlamakis H."/>
            <person name="Clish C."/>
            <person name="Bullock K."/>
            <person name="Deik A."/>
            <person name="Scott J."/>
            <person name="Pierce K.A."/>
            <person name="Xavier R.J."/>
            <person name="Alm E.J."/>
        </authorList>
    </citation>
    <scope>NUCLEOTIDE SEQUENCE [LARGE SCALE GENOMIC DNA]</scope>
    <source>
        <strain evidence="1 2">BIOML-A2</strain>
    </source>
</reference>
<dbReference type="RefSeq" id="WP_149934590.1">
    <property type="nucleotide sequence ID" value="NZ_VWAG01000112.1"/>
</dbReference>
<gene>
    <name evidence="1" type="ORF">F2Z09_22530</name>
</gene>
<name>A0AB34BHC4_9BACE</name>
<sequence>MTKSGKRIQGTAVITFESPLLLPKGKTYHLVVPEGVIYREGKPDITNEKLEVEFSVPSTLGQATPTVEEGSVVERKDRIGFFFGFETAPVDGAKAILLREGVPVREYDCDVSWDWNLGYAGIDFGENINFENGVRYSIQLPAGSTSALYRTDIVNEEAIVNFIGGYTEPVKPIQYTWCSLFDNHTTDVLGEVKFYYDRPIALSANPIIKLNIENENLTVKEVVPTISEENGDWVLTADFENIPLISEKGYTIIIPEGTIVSKEGDVVVNQRNVMEIGSSSGIVEIENREVSINSANGVISIGQIFKGCNIKLFSLDGTMIYNTKTSEGNVSISVPTFGVYLLSINGKTYKIAVK</sequence>
<accession>A0AB34BHC4</accession>
<evidence type="ECO:0000313" key="1">
    <source>
        <dbReference type="EMBL" id="KAA5250020.1"/>
    </source>
</evidence>
<dbReference type="AlphaFoldDB" id="A0AB34BHC4"/>